<evidence type="ECO:0000313" key="2">
    <source>
        <dbReference type="EMBL" id="KAA6328910.1"/>
    </source>
</evidence>
<feature type="coiled-coil region" evidence="1">
    <location>
        <begin position="52"/>
        <end position="79"/>
    </location>
</feature>
<gene>
    <name evidence="2" type="ORF">EZS27_022238</name>
</gene>
<keyword evidence="1" id="KW-0175">Coiled coil</keyword>
<comment type="caution">
    <text evidence="2">The sequence shown here is derived from an EMBL/GenBank/DDBJ whole genome shotgun (WGS) entry which is preliminary data.</text>
</comment>
<sequence length="109" mass="12346">MEKLKLFLFLLLSLIISNTADAQLKQAVLNIINADTTAEVGIDPVAVDSDKTAEMEKALEEARVNEMNLRLEMEVLRTQMHDLDSLEKDKQRQRIDSLRKITAKIPVVV</sequence>
<protein>
    <submittedName>
        <fullName evidence="2">Uncharacterized protein</fullName>
    </submittedName>
</protein>
<dbReference type="AlphaFoldDB" id="A0A5J4R753"/>
<proteinExistence type="predicted"/>
<accession>A0A5J4R753</accession>
<dbReference type="EMBL" id="SNRY01001734">
    <property type="protein sequence ID" value="KAA6328910.1"/>
    <property type="molecule type" value="Genomic_DNA"/>
</dbReference>
<name>A0A5J4R753_9ZZZZ</name>
<evidence type="ECO:0000256" key="1">
    <source>
        <dbReference type="SAM" id="Coils"/>
    </source>
</evidence>
<organism evidence="2">
    <name type="scientific">termite gut metagenome</name>
    <dbReference type="NCBI Taxonomy" id="433724"/>
    <lineage>
        <taxon>unclassified sequences</taxon>
        <taxon>metagenomes</taxon>
        <taxon>organismal metagenomes</taxon>
    </lineage>
</organism>
<reference evidence="2" key="1">
    <citation type="submission" date="2019-03" db="EMBL/GenBank/DDBJ databases">
        <title>Single cell metagenomics reveals metabolic interactions within the superorganism composed of flagellate Streblomastix strix and complex community of Bacteroidetes bacteria on its surface.</title>
        <authorList>
            <person name="Treitli S.C."/>
            <person name="Kolisko M."/>
            <person name="Husnik F."/>
            <person name="Keeling P."/>
            <person name="Hampl V."/>
        </authorList>
    </citation>
    <scope>NUCLEOTIDE SEQUENCE</scope>
    <source>
        <strain evidence="2">STM</strain>
    </source>
</reference>
<feature type="non-terminal residue" evidence="2">
    <location>
        <position position="109"/>
    </location>
</feature>